<dbReference type="InterPro" id="IPR000843">
    <property type="entry name" value="HTH_LacI"/>
</dbReference>
<dbReference type="SMART" id="SM00354">
    <property type="entry name" value="HTH_LACI"/>
    <property type="match status" value="1"/>
</dbReference>
<dbReference type="Proteomes" id="UP000641741">
    <property type="component" value="Unassembled WGS sequence"/>
</dbReference>
<dbReference type="PANTHER" id="PTHR30146:SF109">
    <property type="entry name" value="HTH-TYPE TRANSCRIPTIONAL REGULATOR GALS"/>
    <property type="match status" value="1"/>
</dbReference>
<dbReference type="SUPFAM" id="SSF47413">
    <property type="entry name" value="lambda repressor-like DNA-binding domains"/>
    <property type="match status" value="1"/>
</dbReference>
<evidence type="ECO:0000256" key="3">
    <source>
        <dbReference type="ARBA" id="ARBA00023163"/>
    </source>
</evidence>
<dbReference type="InterPro" id="IPR028082">
    <property type="entry name" value="Peripla_BP_I"/>
</dbReference>
<dbReference type="Pfam" id="PF13407">
    <property type="entry name" value="Peripla_BP_4"/>
    <property type="match status" value="1"/>
</dbReference>
<dbReference type="SUPFAM" id="SSF53822">
    <property type="entry name" value="Periplasmic binding protein-like I"/>
    <property type="match status" value="1"/>
</dbReference>
<dbReference type="EMBL" id="JACOPK010000003">
    <property type="protein sequence ID" value="MBC5695273.1"/>
    <property type="molecule type" value="Genomic_DNA"/>
</dbReference>
<dbReference type="RefSeq" id="WP_186969552.1">
    <property type="nucleotide sequence ID" value="NZ_JACOPK010000003.1"/>
</dbReference>
<dbReference type="CDD" id="cd06307">
    <property type="entry name" value="PBP1_sugar_binding"/>
    <property type="match status" value="1"/>
</dbReference>
<keyword evidence="6" id="KW-1185">Reference proteome</keyword>
<accession>A0ABR7GLT6</accession>
<evidence type="ECO:0000313" key="5">
    <source>
        <dbReference type="EMBL" id="MBC5695273.1"/>
    </source>
</evidence>
<evidence type="ECO:0000259" key="4">
    <source>
        <dbReference type="PROSITE" id="PS50932"/>
    </source>
</evidence>
<dbReference type="PROSITE" id="PS50932">
    <property type="entry name" value="HTH_LACI_2"/>
    <property type="match status" value="1"/>
</dbReference>
<keyword evidence="2 5" id="KW-0238">DNA-binding</keyword>
<evidence type="ECO:0000256" key="2">
    <source>
        <dbReference type="ARBA" id="ARBA00023125"/>
    </source>
</evidence>
<organism evidence="5 6">
    <name type="scientific">Agathobaculum hominis</name>
    <dbReference type="NCBI Taxonomy" id="2763014"/>
    <lineage>
        <taxon>Bacteria</taxon>
        <taxon>Bacillati</taxon>
        <taxon>Bacillota</taxon>
        <taxon>Clostridia</taxon>
        <taxon>Eubacteriales</taxon>
        <taxon>Butyricicoccaceae</taxon>
        <taxon>Agathobaculum</taxon>
    </lineage>
</organism>
<dbReference type="Gene3D" id="3.40.50.2300">
    <property type="match status" value="2"/>
</dbReference>
<proteinExistence type="predicted"/>
<dbReference type="Gene3D" id="1.10.260.40">
    <property type="entry name" value="lambda repressor-like DNA-binding domains"/>
    <property type="match status" value="1"/>
</dbReference>
<keyword evidence="3" id="KW-0804">Transcription</keyword>
<dbReference type="CDD" id="cd01392">
    <property type="entry name" value="HTH_LacI"/>
    <property type="match status" value="1"/>
</dbReference>
<name>A0ABR7GLT6_9FIRM</name>
<sequence length="339" mass="37336">MAVTMQQVAELAGVSRGTVDRVLHGRPNVDAVVREKVLRAAEKLGYSCKKTASASAPRHRAAILIPQWTDTYFNRQVISGIRRALRYIADDSFELLEVPLRTMTSQELVGAIGQQVENGVDGLIVRAENTPEVYLAIRQALESGIRVITYDGDIPDSGRACFVGQDLMRAGAIAAGVMARLIRYSEHVLVVTGNMRMEAHKGRVDGFCSHLCELGFPSDAYHIIETNEMHSLTEELVAQAISEDRQIRAVYMSTQPVSGCIAGLRRAGVGSGVHVVCNDLTPAAKRYLKEGTVDFVIGQSFWQESFRAVIAMYQLLARNITPKETAYYTDLTLVCKEML</sequence>
<dbReference type="GO" id="GO:0003677">
    <property type="term" value="F:DNA binding"/>
    <property type="evidence" value="ECO:0007669"/>
    <property type="project" value="UniProtKB-KW"/>
</dbReference>
<gene>
    <name evidence="5" type="ORF">H8S02_04845</name>
</gene>
<feature type="domain" description="HTH lacI-type" evidence="4">
    <location>
        <begin position="3"/>
        <end position="61"/>
    </location>
</feature>
<evidence type="ECO:0000313" key="6">
    <source>
        <dbReference type="Proteomes" id="UP000641741"/>
    </source>
</evidence>
<keyword evidence="1" id="KW-0805">Transcription regulation</keyword>
<reference evidence="5 6" key="1">
    <citation type="submission" date="2020-08" db="EMBL/GenBank/DDBJ databases">
        <title>Genome public.</title>
        <authorList>
            <person name="Liu C."/>
            <person name="Sun Q."/>
        </authorList>
    </citation>
    <scope>NUCLEOTIDE SEQUENCE [LARGE SCALE GENOMIC DNA]</scope>
    <source>
        <strain evidence="5 6">M2</strain>
    </source>
</reference>
<dbReference type="PANTHER" id="PTHR30146">
    <property type="entry name" value="LACI-RELATED TRANSCRIPTIONAL REPRESSOR"/>
    <property type="match status" value="1"/>
</dbReference>
<protein>
    <submittedName>
        <fullName evidence="5">LacI family DNA-binding transcriptional regulator</fullName>
    </submittedName>
</protein>
<dbReference type="InterPro" id="IPR025997">
    <property type="entry name" value="SBP_2_dom"/>
</dbReference>
<dbReference type="InterPro" id="IPR010982">
    <property type="entry name" value="Lambda_DNA-bd_dom_sf"/>
</dbReference>
<comment type="caution">
    <text evidence="5">The sequence shown here is derived from an EMBL/GenBank/DDBJ whole genome shotgun (WGS) entry which is preliminary data.</text>
</comment>
<dbReference type="Pfam" id="PF00356">
    <property type="entry name" value="LacI"/>
    <property type="match status" value="1"/>
</dbReference>
<evidence type="ECO:0000256" key="1">
    <source>
        <dbReference type="ARBA" id="ARBA00023015"/>
    </source>
</evidence>